<dbReference type="EMBL" id="JPWA01000001">
    <property type="protein sequence ID" value="RCK07805.1"/>
    <property type="molecule type" value="Genomic_DNA"/>
</dbReference>
<evidence type="ECO:0000313" key="2">
    <source>
        <dbReference type="Proteomes" id="UP000252419"/>
    </source>
</evidence>
<organism evidence="1 2">
    <name type="scientific">Thalassospira xianhensis MCCC 1A02616</name>
    <dbReference type="NCBI Taxonomy" id="1177929"/>
    <lineage>
        <taxon>Bacteria</taxon>
        <taxon>Pseudomonadati</taxon>
        <taxon>Pseudomonadota</taxon>
        <taxon>Alphaproteobacteria</taxon>
        <taxon>Rhodospirillales</taxon>
        <taxon>Thalassospiraceae</taxon>
        <taxon>Thalassospira</taxon>
    </lineage>
</organism>
<proteinExistence type="predicted"/>
<dbReference type="AlphaFoldDB" id="A0A367UHL3"/>
<accession>A0A367UHL3</accession>
<evidence type="ECO:0000313" key="1">
    <source>
        <dbReference type="EMBL" id="RCK07805.1"/>
    </source>
</evidence>
<protein>
    <submittedName>
        <fullName evidence="1">Uncharacterized protein</fullName>
    </submittedName>
</protein>
<name>A0A367UHL3_9PROT</name>
<comment type="caution">
    <text evidence="1">The sequence shown here is derived from an EMBL/GenBank/DDBJ whole genome shotgun (WGS) entry which is preliminary data.</text>
</comment>
<gene>
    <name evidence="1" type="ORF">TH5_01820</name>
</gene>
<reference evidence="1 2" key="1">
    <citation type="submission" date="2014-07" db="EMBL/GenBank/DDBJ databases">
        <title>Draft genome sequence of Thalassospira xianhensis P-4 (MCCC 1A02616).</title>
        <authorList>
            <person name="Lai Q."/>
            <person name="Shao Z."/>
        </authorList>
    </citation>
    <scope>NUCLEOTIDE SEQUENCE [LARGE SCALE GENOMIC DNA]</scope>
    <source>
        <strain evidence="1 2">MCCC 1A02616</strain>
    </source>
</reference>
<keyword evidence="2" id="KW-1185">Reference proteome</keyword>
<dbReference type="Proteomes" id="UP000252419">
    <property type="component" value="Unassembled WGS sequence"/>
</dbReference>
<sequence>MTAMEQHAGLRSEIIHGHIGTVDHGECLGLHPDGRMVFWDAAEREPVISEHTPETYPDINKLSFWEQDKLARDGWRPVEQPAFEYSSPSIRM</sequence>